<dbReference type="CDD" id="cd09272">
    <property type="entry name" value="RNase_HI_RT_Ty1"/>
    <property type="match status" value="1"/>
</dbReference>
<organism evidence="1 2">
    <name type="scientific">Tanacetum coccineum</name>
    <dbReference type="NCBI Taxonomy" id="301880"/>
    <lineage>
        <taxon>Eukaryota</taxon>
        <taxon>Viridiplantae</taxon>
        <taxon>Streptophyta</taxon>
        <taxon>Embryophyta</taxon>
        <taxon>Tracheophyta</taxon>
        <taxon>Spermatophyta</taxon>
        <taxon>Magnoliopsida</taxon>
        <taxon>eudicotyledons</taxon>
        <taxon>Gunneridae</taxon>
        <taxon>Pentapetalae</taxon>
        <taxon>asterids</taxon>
        <taxon>campanulids</taxon>
        <taxon>Asterales</taxon>
        <taxon>Asteraceae</taxon>
        <taxon>Asteroideae</taxon>
        <taxon>Anthemideae</taxon>
        <taxon>Anthemidinae</taxon>
        <taxon>Tanacetum</taxon>
    </lineage>
</organism>
<evidence type="ECO:0000313" key="1">
    <source>
        <dbReference type="EMBL" id="GJS90100.1"/>
    </source>
</evidence>
<sequence length="182" mass="20866">MYAPTENHWSVVKRILHYLHGTVEHGMLIRRSSGSTLQAFTNVLWKGNLDTSLEAFSDADWAGDSNDRRSMRGFAIYLGLNLISWTARKQLLLHELGIRSSLTPILWCDNLGATYLSAKPIFRARTKHVEIDYHFVREKVAQGDLRVQHISTHDQIADIFTKPLPTPRFLFLRSKLQVVARP</sequence>
<name>A0ABQ4ZM66_9ASTR</name>
<comment type="caution">
    <text evidence="1">The sequence shown here is derived from an EMBL/GenBank/DDBJ whole genome shotgun (WGS) entry which is preliminary data.</text>
</comment>
<dbReference type="EMBL" id="BQNB010011401">
    <property type="protein sequence ID" value="GJS90100.1"/>
    <property type="molecule type" value="Genomic_DNA"/>
</dbReference>
<accession>A0ABQ4ZM66</accession>
<dbReference type="PANTHER" id="PTHR11439:SF450">
    <property type="entry name" value="REVERSE TRANSCRIPTASE TY1_COPIA-TYPE DOMAIN-CONTAINING PROTEIN"/>
    <property type="match status" value="1"/>
</dbReference>
<protein>
    <submittedName>
        <fullName evidence="1">Gag/pol polyprotein</fullName>
    </submittedName>
</protein>
<dbReference type="Proteomes" id="UP001151760">
    <property type="component" value="Unassembled WGS sequence"/>
</dbReference>
<proteinExistence type="predicted"/>
<reference evidence="1" key="1">
    <citation type="journal article" date="2022" name="Int. J. Mol. Sci.">
        <title>Draft Genome of Tanacetum Coccineum: Genomic Comparison of Closely Related Tanacetum-Family Plants.</title>
        <authorList>
            <person name="Yamashiro T."/>
            <person name="Shiraishi A."/>
            <person name="Nakayama K."/>
            <person name="Satake H."/>
        </authorList>
    </citation>
    <scope>NUCLEOTIDE SEQUENCE</scope>
</reference>
<reference evidence="1" key="2">
    <citation type="submission" date="2022-01" db="EMBL/GenBank/DDBJ databases">
        <authorList>
            <person name="Yamashiro T."/>
            <person name="Shiraishi A."/>
            <person name="Satake H."/>
            <person name="Nakayama K."/>
        </authorList>
    </citation>
    <scope>NUCLEOTIDE SEQUENCE</scope>
</reference>
<keyword evidence="2" id="KW-1185">Reference proteome</keyword>
<gene>
    <name evidence="1" type="ORF">Tco_0772736</name>
</gene>
<dbReference type="PANTHER" id="PTHR11439">
    <property type="entry name" value="GAG-POL-RELATED RETROTRANSPOSON"/>
    <property type="match status" value="1"/>
</dbReference>
<evidence type="ECO:0000313" key="2">
    <source>
        <dbReference type="Proteomes" id="UP001151760"/>
    </source>
</evidence>